<keyword evidence="1" id="KW-1133">Transmembrane helix</keyword>
<dbReference type="PANTHER" id="PTHR30383:SF24">
    <property type="entry name" value="THIOESTERASE 1_PROTEASE 1_LYSOPHOSPHOLIPASE L1"/>
    <property type="match status" value="1"/>
</dbReference>
<evidence type="ECO:0000313" key="4">
    <source>
        <dbReference type="Proteomes" id="UP000050580"/>
    </source>
</evidence>
<dbReference type="Gene3D" id="3.40.50.1110">
    <property type="entry name" value="SGNH hydrolase"/>
    <property type="match status" value="1"/>
</dbReference>
<dbReference type="Pfam" id="PF13472">
    <property type="entry name" value="Lipase_GDSL_2"/>
    <property type="match status" value="1"/>
</dbReference>
<dbReference type="STRING" id="1610491.AAV94_01915"/>
<dbReference type="InterPro" id="IPR013830">
    <property type="entry name" value="SGNH_hydro"/>
</dbReference>
<proteinExistence type="predicted"/>
<evidence type="ECO:0000259" key="2">
    <source>
        <dbReference type="Pfam" id="PF13472"/>
    </source>
</evidence>
<organism evidence="3 4">
    <name type="scientific">Lampropedia cohaerens</name>
    <dbReference type="NCBI Taxonomy" id="1610491"/>
    <lineage>
        <taxon>Bacteria</taxon>
        <taxon>Pseudomonadati</taxon>
        <taxon>Pseudomonadota</taxon>
        <taxon>Betaproteobacteria</taxon>
        <taxon>Burkholderiales</taxon>
        <taxon>Comamonadaceae</taxon>
        <taxon>Lampropedia</taxon>
    </lineage>
</organism>
<reference evidence="3 4" key="1">
    <citation type="submission" date="2015-05" db="EMBL/GenBank/DDBJ databases">
        <title>Draft genome sequence of Lampropedia sp. CT6, isolated from the microbial mat of a hot water spring, located at Manikaran, India.</title>
        <authorList>
            <person name="Tripathi C."/>
            <person name="Rani P."/>
            <person name="Mahato N.K."/>
            <person name="Lal R."/>
        </authorList>
    </citation>
    <scope>NUCLEOTIDE SEQUENCE [LARGE SCALE GENOMIC DNA]</scope>
    <source>
        <strain evidence="3 4">CT6</strain>
    </source>
</reference>
<dbReference type="Proteomes" id="UP000050580">
    <property type="component" value="Unassembled WGS sequence"/>
</dbReference>
<gene>
    <name evidence="3" type="ORF">AAV94_01915</name>
</gene>
<dbReference type="OrthoDB" id="9786188at2"/>
<keyword evidence="4" id="KW-1185">Reference proteome</keyword>
<dbReference type="InterPro" id="IPR051532">
    <property type="entry name" value="Ester_Hydrolysis_Enzymes"/>
</dbReference>
<keyword evidence="1" id="KW-0472">Membrane</keyword>
<evidence type="ECO:0000313" key="3">
    <source>
        <dbReference type="EMBL" id="KKW69158.1"/>
    </source>
</evidence>
<sequence length="226" mass="23981">MRPTTPLERTRPLRRRSVVRGLLIGAAVWPVTLWLSGCGRQELGQRVPAGATVLVLGDSLAVGVGAPPHQAFPQLLAQQTGWNVVNGGVSGDTSAQALQRLPQLLAGHRPALVIVSIGGNDFLRRVPATRTRAQIDQIVQLCQQAGAQVLLVGVPGLNVLAAAGVLRDHPLYDEIAEERGVPLLADAWSVVLASEDLRSDQVHGNAQGYALFTQKLLEGLRSAGML</sequence>
<feature type="domain" description="SGNH hydrolase-type esterase" evidence="2">
    <location>
        <begin position="55"/>
        <end position="211"/>
    </location>
</feature>
<comment type="caution">
    <text evidence="3">The sequence shown here is derived from an EMBL/GenBank/DDBJ whole genome shotgun (WGS) entry which is preliminary data.</text>
</comment>
<evidence type="ECO:0000256" key="1">
    <source>
        <dbReference type="SAM" id="Phobius"/>
    </source>
</evidence>
<dbReference type="RefSeq" id="WP_046740593.1">
    <property type="nucleotide sequence ID" value="NZ_LBNQ01000009.1"/>
</dbReference>
<dbReference type="AlphaFoldDB" id="A0A0U1Q312"/>
<dbReference type="InterPro" id="IPR036514">
    <property type="entry name" value="SGNH_hydro_sf"/>
</dbReference>
<dbReference type="EMBL" id="LBNQ01000009">
    <property type="protein sequence ID" value="KKW69158.1"/>
    <property type="molecule type" value="Genomic_DNA"/>
</dbReference>
<keyword evidence="1" id="KW-0812">Transmembrane</keyword>
<name>A0A0U1Q312_9BURK</name>
<dbReference type="GO" id="GO:0004622">
    <property type="term" value="F:phosphatidylcholine lysophospholipase activity"/>
    <property type="evidence" value="ECO:0007669"/>
    <property type="project" value="TreeGrafter"/>
</dbReference>
<dbReference type="SUPFAM" id="SSF52266">
    <property type="entry name" value="SGNH hydrolase"/>
    <property type="match status" value="1"/>
</dbReference>
<dbReference type="PANTHER" id="PTHR30383">
    <property type="entry name" value="THIOESTERASE 1/PROTEASE 1/LYSOPHOSPHOLIPASE L1"/>
    <property type="match status" value="1"/>
</dbReference>
<protein>
    <submittedName>
        <fullName evidence="3">GDSL family lipase</fullName>
    </submittedName>
</protein>
<accession>A0A0U1Q312</accession>
<feature type="transmembrane region" description="Helical" evidence="1">
    <location>
        <begin position="21"/>
        <end position="37"/>
    </location>
</feature>